<comment type="caution">
    <text evidence="2">The sequence shown here is derived from an EMBL/GenBank/DDBJ whole genome shotgun (WGS) entry which is preliminary data.</text>
</comment>
<accession>A0A101QKR5</accession>
<dbReference type="AlphaFoldDB" id="A0A101QKR5"/>
<dbReference type="Pfam" id="PF00583">
    <property type="entry name" value="Acetyltransf_1"/>
    <property type="match status" value="1"/>
</dbReference>
<organism evidence="2 3">
    <name type="scientific">Streptomyces corchorusii</name>
    <name type="common">Streptomyces chibaensis</name>
    <dbReference type="NCBI Taxonomy" id="1903"/>
    <lineage>
        <taxon>Bacteria</taxon>
        <taxon>Bacillati</taxon>
        <taxon>Actinomycetota</taxon>
        <taxon>Actinomycetes</taxon>
        <taxon>Kitasatosporales</taxon>
        <taxon>Streptomycetaceae</taxon>
        <taxon>Streptomyces</taxon>
    </lineage>
</organism>
<dbReference type="EMBL" id="LMWP01000005">
    <property type="protein sequence ID" value="KUN31666.1"/>
    <property type="molecule type" value="Genomic_DNA"/>
</dbReference>
<evidence type="ECO:0000313" key="2">
    <source>
        <dbReference type="EMBL" id="KUN31666.1"/>
    </source>
</evidence>
<gene>
    <name evidence="2" type="ORF">AQJ11_05635</name>
</gene>
<dbReference type="InterPro" id="IPR050276">
    <property type="entry name" value="MshD_Acetyltransferase"/>
</dbReference>
<dbReference type="Gene3D" id="3.40.630.30">
    <property type="match status" value="1"/>
</dbReference>
<dbReference type="PANTHER" id="PTHR43617:SF2">
    <property type="entry name" value="UPF0039 PROTEIN SLL0451"/>
    <property type="match status" value="1"/>
</dbReference>
<sequence>MSALTIREMTLADCDRVSGIRIRGWRHAYRGLMPQPYLDGLSVTADAERRRARFAEGNGSVVNLVAERDGTVVGWAAHGPYRDGGTRTGDAELYAIYVEPALLGGGIGRALLAASAERCRGFPRMLLWVLKENAPARRFYERAGFRPDGAEEPFEVDGVPVPEVRYVKTLRG</sequence>
<dbReference type="InterPro" id="IPR016181">
    <property type="entry name" value="Acyl_CoA_acyltransferase"/>
</dbReference>
<name>A0A101QKR5_STRCK</name>
<protein>
    <submittedName>
        <fullName evidence="2">Acetyltransferase</fullName>
    </submittedName>
</protein>
<dbReference type="SUPFAM" id="SSF55729">
    <property type="entry name" value="Acyl-CoA N-acyltransferases (Nat)"/>
    <property type="match status" value="1"/>
</dbReference>
<proteinExistence type="predicted"/>
<keyword evidence="2" id="KW-0808">Transferase</keyword>
<dbReference type="RefSeq" id="WP_059262079.1">
    <property type="nucleotide sequence ID" value="NZ_KQ948352.1"/>
</dbReference>
<dbReference type="PROSITE" id="PS51186">
    <property type="entry name" value="GNAT"/>
    <property type="match status" value="1"/>
</dbReference>
<evidence type="ECO:0000313" key="3">
    <source>
        <dbReference type="Proteomes" id="UP000053398"/>
    </source>
</evidence>
<feature type="domain" description="N-acetyltransferase" evidence="1">
    <location>
        <begin position="4"/>
        <end position="171"/>
    </location>
</feature>
<keyword evidence="3" id="KW-1185">Reference proteome</keyword>
<dbReference type="InterPro" id="IPR000182">
    <property type="entry name" value="GNAT_dom"/>
</dbReference>
<dbReference type="Proteomes" id="UP000053398">
    <property type="component" value="Unassembled WGS sequence"/>
</dbReference>
<dbReference type="PANTHER" id="PTHR43617">
    <property type="entry name" value="L-AMINO ACID N-ACETYLTRANSFERASE"/>
    <property type="match status" value="1"/>
</dbReference>
<reference evidence="2 3" key="1">
    <citation type="submission" date="2015-10" db="EMBL/GenBank/DDBJ databases">
        <title>Draft genome sequence of Streptomyces corchorusii DSM 40340, type strain for the species Streptomyces corchorusii.</title>
        <authorList>
            <person name="Ruckert C."/>
            <person name="Winkler A."/>
            <person name="Kalinowski J."/>
            <person name="Kampfer P."/>
            <person name="Glaeser S."/>
        </authorList>
    </citation>
    <scope>NUCLEOTIDE SEQUENCE [LARGE SCALE GENOMIC DNA]</scope>
    <source>
        <strain evidence="2 3">DSM 40340</strain>
    </source>
</reference>
<dbReference type="CDD" id="cd04301">
    <property type="entry name" value="NAT_SF"/>
    <property type="match status" value="1"/>
</dbReference>
<dbReference type="GO" id="GO:0016747">
    <property type="term" value="F:acyltransferase activity, transferring groups other than amino-acyl groups"/>
    <property type="evidence" value="ECO:0007669"/>
    <property type="project" value="InterPro"/>
</dbReference>
<evidence type="ECO:0000259" key="1">
    <source>
        <dbReference type="PROSITE" id="PS51186"/>
    </source>
</evidence>